<name>A0A8S5U1H3_9CAUD</name>
<reference evidence="1" key="1">
    <citation type="journal article" date="2021" name="Proc. Natl. Acad. Sci. U.S.A.">
        <title>A Catalog of Tens of Thousands of Viruses from Human Metagenomes Reveals Hidden Associations with Chronic Diseases.</title>
        <authorList>
            <person name="Tisza M.J."/>
            <person name="Buck C.B."/>
        </authorList>
    </citation>
    <scope>NUCLEOTIDE SEQUENCE</scope>
    <source>
        <strain evidence="1">Ctt8434</strain>
    </source>
</reference>
<evidence type="ECO:0000313" key="1">
    <source>
        <dbReference type="EMBL" id="DAF88312.1"/>
    </source>
</evidence>
<accession>A0A8S5U1H3</accession>
<dbReference type="EMBL" id="BK015983">
    <property type="protein sequence ID" value="DAF88312.1"/>
    <property type="molecule type" value="Genomic_DNA"/>
</dbReference>
<protein>
    <submittedName>
        <fullName evidence="1">Uncharacterized protein</fullName>
    </submittedName>
</protein>
<organism evidence="1">
    <name type="scientific">Siphoviridae sp. ctt8434</name>
    <dbReference type="NCBI Taxonomy" id="2825703"/>
    <lineage>
        <taxon>Viruses</taxon>
        <taxon>Duplodnaviria</taxon>
        <taxon>Heunggongvirae</taxon>
        <taxon>Uroviricota</taxon>
        <taxon>Caudoviricetes</taxon>
    </lineage>
</organism>
<sequence length="164" mass="18271">MALVPSGIKKVDRSQWLTYLDTTPSEDTQNWAILGVGITEFAIAYNPQVDTEKWIIEDNARNDHTSNQKQGSVSQKIYKGDPCFEFAHKGCDKLNYITHILEIDRWNGTTEGKYPAKMSDGMIAITQKGGDNAVLEYDLYFNGEPTEGEVTFTGDVPTFAPKVG</sequence>
<proteinExistence type="predicted"/>